<organism evidence="8 9">
    <name type="scientific">Pseudoglutamicibacter albus DNF00011</name>
    <dbReference type="NCBI Taxonomy" id="1401063"/>
    <lineage>
        <taxon>Bacteria</taxon>
        <taxon>Bacillati</taxon>
        <taxon>Actinomycetota</taxon>
        <taxon>Actinomycetes</taxon>
        <taxon>Micrococcales</taxon>
        <taxon>Micrococcaceae</taxon>
        <taxon>Pseudoglutamicibacter</taxon>
    </lineage>
</organism>
<dbReference type="EMBL" id="JRNH01000019">
    <property type="protein sequence ID" value="KGF20235.1"/>
    <property type="molecule type" value="Genomic_DNA"/>
</dbReference>
<comment type="subcellular location">
    <subcellularLocation>
        <location evidence="1">Cell envelope</location>
    </subcellularLocation>
</comment>
<dbReference type="PANTHER" id="PTHR30532:SF28">
    <property type="entry name" value="PETROBACTIN-BINDING PROTEIN YCLQ"/>
    <property type="match status" value="1"/>
</dbReference>
<comment type="caution">
    <text evidence="8">The sequence shown here is derived from an EMBL/GenBank/DDBJ whole genome shotgun (WGS) entry which is preliminary data.</text>
</comment>
<feature type="coiled-coil region" evidence="5">
    <location>
        <begin position="156"/>
        <end position="190"/>
    </location>
</feature>
<dbReference type="InterPro" id="IPR002491">
    <property type="entry name" value="ABC_transptr_periplasmic_BD"/>
</dbReference>
<dbReference type="PROSITE" id="PS50983">
    <property type="entry name" value="FE_B12_PBP"/>
    <property type="match status" value="1"/>
</dbReference>
<dbReference type="PANTHER" id="PTHR30532">
    <property type="entry name" value="IRON III DICITRATE-BINDING PERIPLASMIC PROTEIN"/>
    <property type="match status" value="1"/>
</dbReference>
<evidence type="ECO:0000256" key="2">
    <source>
        <dbReference type="ARBA" id="ARBA00008814"/>
    </source>
</evidence>
<dbReference type="SUPFAM" id="SSF53807">
    <property type="entry name" value="Helical backbone' metal receptor"/>
    <property type="match status" value="1"/>
</dbReference>
<keyword evidence="4 6" id="KW-0732">Signal</keyword>
<dbReference type="InterPro" id="IPR033870">
    <property type="entry name" value="FatB"/>
</dbReference>
<gene>
    <name evidence="8" type="ORF">HMPREF2128_06360</name>
</gene>
<evidence type="ECO:0000256" key="4">
    <source>
        <dbReference type="ARBA" id="ARBA00022729"/>
    </source>
</evidence>
<dbReference type="PROSITE" id="PS51257">
    <property type="entry name" value="PROKAR_LIPOPROTEIN"/>
    <property type="match status" value="1"/>
</dbReference>
<dbReference type="Gene3D" id="3.40.50.1980">
    <property type="entry name" value="Nitrogenase molybdenum iron protein domain"/>
    <property type="match status" value="2"/>
</dbReference>
<proteinExistence type="inferred from homology"/>
<dbReference type="AlphaFoldDB" id="A0A095YCR3"/>
<keyword evidence="3" id="KW-0813">Transport</keyword>
<feature type="signal peptide" evidence="6">
    <location>
        <begin position="1"/>
        <end position="20"/>
    </location>
</feature>
<dbReference type="Pfam" id="PF01497">
    <property type="entry name" value="Peripla_BP_2"/>
    <property type="match status" value="1"/>
</dbReference>
<reference evidence="8 9" key="1">
    <citation type="submission" date="2014-07" db="EMBL/GenBank/DDBJ databases">
        <authorList>
            <person name="McCorrison J."/>
            <person name="Sanka R."/>
            <person name="Torralba M."/>
            <person name="Gillis M."/>
            <person name="Haft D.H."/>
            <person name="Methe B."/>
            <person name="Sutton G."/>
            <person name="Nelson K.E."/>
        </authorList>
    </citation>
    <scope>NUCLEOTIDE SEQUENCE [LARGE SCALE GENOMIC DNA]</scope>
    <source>
        <strain evidence="8 9">DNF00011</strain>
    </source>
</reference>
<evidence type="ECO:0000256" key="6">
    <source>
        <dbReference type="SAM" id="SignalP"/>
    </source>
</evidence>
<protein>
    <recommendedName>
        <fullName evidence="7">Fe/B12 periplasmic-binding domain-containing protein</fullName>
    </recommendedName>
</protein>
<dbReference type="RefSeq" id="WP_035756270.1">
    <property type="nucleotide sequence ID" value="NZ_JRNH01000019.1"/>
</dbReference>
<sequence length="315" mass="34016">MKRTRLATRLTAVVAAAALALTGCSGNGDNNKGSSETIEIKHAQGTTQVPKKPEKIFSYDLASTDTLKALGTDVAGVAEFTYPEQMKYLEDDKYTKIGGPKEPDLEKVAAEKPDLIIISGRTADAYKDLSDIAPTIDMSVDATKPLESFEENTRSLAKIVDNEKEADEKLGELEKRIDEVKARAEKSDLTTMTLMVSGGKLTAYAKGSRFGIINDILGFKPAADVKASGPHGESVSFEFVKDKNPGAIFAIDRDQAIGESSGESAKQVLDNKLVNKTDAAKNNKIIYLDAANWYLVGYGLTTVPKMIDEVEKALD</sequence>
<evidence type="ECO:0000256" key="3">
    <source>
        <dbReference type="ARBA" id="ARBA00022448"/>
    </source>
</evidence>
<feature type="domain" description="Fe/B12 periplasmic-binding" evidence="7">
    <location>
        <begin position="55"/>
        <end position="315"/>
    </location>
</feature>
<keyword evidence="5" id="KW-0175">Coiled coil</keyword>
<evidence type="ECO:0000313" key="9">
    <source>
        <dbReference type="Proteomes" id="UP000053528"/>
    </source>
</evidence>
<evidence type="ECO:0000313" key="8">
    <source>
        <dbReference type="EMBL" id="KGF20235.1"/>
    </source>
</evidence>
<evidence type="ECO:0000259" key="7">
    <source>
        <dbReference type="PROSITE" id="PS50983"/>
    </source>
</evidence>
<evidence type="ECO:0000256" key="1">
    <source>
        <dbReference type="ARBA" id="ARBA00004196"/>
    </source>
</evidence>
<comment type="similarity">
    <text evidence="2">Belongs to the bacterial solute-binding protein 8 family.</text>
</comment>
<dbReference type="Proteomes" id="UP000053528">
    <property type="component" value="Unassembled WGS sequence"/>
</dbReference>
<evidence type="ECO:0000256" key="5">
    <source>
        <dbReference type="SAM" id="Coils"/>
    </source>
</evidence>
<dbReference type="GO" id="GO:1901678">
    <property type="term" value="P:iron coordination entity transport"/>
    <property type="evidence" value="ECO:0007669"/>
    <property type="project" value="UniProtKB-ARBA"/>
</dbReference>
<feature type="chain" id="PRO_5039362412" description="Fe/B12 periplasmic-binding domain-containing protein" evidence="6">
    <location>
        <begin position="21"/>
        <end position="315"/>
    </location>
</feature>
<dbReference type="InterPro" id="IPR051313">
    <property type="entry name" value="Bact_iron-sidero_bind"/>
</dbReference>
<dbReference type="CDD" id="cd01140">
    <property type="entry name" value="FatB"/>
    <property type="match status" value="1"/>
</dbReference>
<dbReference type="GO" id="GO:0030288">
    <property type="term" value="C:outer membrane-bounded periplasmic space"/>
    <property type="evidence" value="ECO:0007669"/>
    <property type="project" value="TreeGrafter"/>
</dbReference>
<accession>A0A095YCR3</accession>
<name>A0A095YCR3_9MICC</name>